<dbReference type="Gene3D" id="3.10.20.30">
    <property type="match status" value="1"/>
</dbReference>
<gene>
    <name evidence="1" type="ORF">SAMN05421721_10698</name>
</gene>
<dbReference type="AlphaFoldDB" id="A0A1I4R2M2"/>
<dbReference type="PANTHER" id="PTHR34472">
    <property type="entry name" value="SULFUR CARRIER PROTEIN THIS"/>
    <property type="match status" value="1"/>
</dbReference>
<dbReference type="Pfam" id="PF02597">
    <property type="entry name" value="ThiS"/>
    <property type="match status" value="1"/>
</dbReference>
<keyword evidence="2" id="KW-1185">Reference proteome</keyword>
<name>A0A1I4R2M2_ECTMO</name>
<evidence type="ECO:0000313" key="2">
    <source>
        <dbReference type="Proteomes" id="UP000199556"/>
    </source>
</evidence>
<dbReference type="PANTHER" id="PTHR34472:SF1">
    <property type="entry name" value="SULFUR CARRIER PROTEIN THIS"/>
    <property type="match status" value="1"/>
</dbReference>
<dbReference type="Proteomes" id="UP000199556">
    <property type="component" value="Unassembled WGS sequence"/>
</dbReference>
<dbReference type="NCBIfam" id="TIGR01683">
    <property type="entry name" value="thiS"/>
    <property type="match status" value="1"/>
</dbReference>
<dbReference type="InterPro" id="IPR016155">
    <property type="entry name" value="Mopterin_synth/thiamin_S_b"/>
</dbReference>
<dbReference type="CDD" id="cd00565">
    <property type="entry name" value="Ubl_ThiS"/>
    <property type="match status" value="1"/>
</dbReference>
<dbReference type="STRING" id="195064.SAMN05421721_10698"/>
<dbReference type="SUPFAM" id="SSF54285">
    <property type="entry name" value="MoaD/ThiS"/>
    <property type="match status" value="1"/>
</dbReference>
<dbReference type="InterPro" id="IPR003749">
    <property type="entry name" value="ThiS/MoaD-like"/>
</dbReference>
<evidence type="ECO:0000313" key="1">
    <source>
        <dbReference type="EMBL" id="SFM46491.1"/>
    </source>
</evidence>
<sequence>MADKTPMMELTVNGETHRVPEETTAQMLLERLGLTGRRLAMEVNGELVPRSTFPEHRFAPGDRVEIVQAIGGG</sequence>
<dbReference type="InterPro" id="IPR010035">
    <property type="entry name" value="Thi_S"/>
</dbReference>
<accession>A0A1I4R2M2</accession>
<dbReference type="EMBL" id="FOUO01000006">
    <property type="protein sequence ID" value="SFM46491.1"/>
    <property type="molecule type" value="Genomic_DNA"/>
</dbReference>
<protein>
    <submittedName>
        <fullName evidence="1">Sulfur carrier protein ThiS</fullName>
    </submittedName>
</protein>
<proteinExistence type="predicted"/>
<dbReference type="InterPro" id="IPR012675">
    <property type="entry name" value="Beta-grasp_dom_sf"/>
</dbReference>
<organism evidence="1 2">
    <name type="scientific">Ectothiorhodospira mobilis</name>
    <dbReference type="NCBI Taxonomy" id="195064"/>
    <lineage>
        <taxon>Bacteria</taxon>
        <taxon>Pseudomonadati</taxon>
        <taxon>Pseudomonadota</taxon>
        <taxon>Gammaproteobacteria</taxon>
        <taxon>Chromatiales</taxon>
        <taxon>Ectothiorhodospiraceae</taxon>
        <taxon>Ectothiorhodospira</taxon>
    </lineage>
</organism>
<reference evidence="1 2" key="1">
    <citation type="submission" date="2016-10" db="EMBL/GenBank/DDBJ databases">
        <authorList>
            <person name="de Groot N.N."/>
        </authorList>
    </citation>
    <scope>NUCLEOTIDE SEQUENCE [LARGE SCALE GENOMIC DNA]</scope>
    <source>
        <strain evidence="1 2">DSM 4180</strain>
    </source>
</reference>